<dbReference type="NCBIfam" id="TIGR00254">
    <property type="entry name" value="GGDEF"/>
    <property type="match status" value="1"/>
</dbReference>
<dbReference type="PANTHER" id="PTHR44757:SF2">
    <property type="entry name" value="BIOFILM ARCHITECTURE MAINTENANCE PROTEIN MBAA"/>
    <property type="match status" value="1"/>
</dbReference>
<evidence type="ECO:0000259" key="1">
    <source>
        <dbReference type="PROSITE" id="PS50113"/>
    </source>
</evidence>
<dbReference type="SMART" id="SM00267">
    <property type="entry name" value="GGDEF"/>
    <property type="match status" value="1"/>
</dbReference>
<accession>A0ABW4I4E4</accession>
<dbReference type="EMBL" id="JBHUDY010000001">
    <property type="protein sequence ID" value="MFD1612733.1"/>
    <property type="molecule type" value="Genomic_DNA"/>
</dbReference>
<dbReference type="InterPro" id="IPR043128">
    <property type="entry name" value="Rev_trsase/Diguanyl_cyclase"/>
</dbReference>
<dbReference type="RefSeq" id="WP_380889909.1">
    <property type="nucleotide sequence ID" value="NZ_JBHUDY010000001.1"/>
</dbReference>
<dbReference type="InterPro" id="IPR000014">
    <property type="entry name" value="PAS"/>
</dbReference>
<dbReference type="InterPro" id="IPR052155">
    <property type="entry name" value="Biofilm_reg_signaling"/>
</dbReference>
<gene>
    <name evidence="4" type="ORF">ACFSCW_13065</name>
</gene>
<dbReference type="SUPFAM" id="SSF55785">
    <property type="entry name" value="PYP-like sensor domain (PAS domain)"/>
    <property type="match status" value="2"/>
</dbReference>
<protein>
    <submittedName>
        <fullName evidence="4">Bifunctional diguanylate cyclase/phosphodiesterase</fullName>
    </submittedName>
</protein>
<dbReference type="Pfam" id="PF00990">
    <property type="entry name" value="GGDEF"/>
    <property type="match status" value="1"/>
</dbReference>
<organism evidence="4 5">
    <name type="scientific">Sphingomonas tabacisoli</name>
    <dbReference type="NCBI Taxonomy" id="2249466"/>
    <lineage>
        <taxon>Bacteria</taxon>
        <taxon>Pseudomonadati</taxon>
        <taxon>Pseudomonadota</taxon>
        <taxon>Alphaproteobacteria</taxon>
        <taxon>Sphingomonadales</taxon>
        <taxon>Sphingomonadaceae</taxon>
        <taxon>Sphingomonas</taxon>
    </lineage>
</organism>
<dbReference type="InterPro" id="IPR035965">
    <property type="entry name" value="PAS-like_dom_sf"/>
</dbReference>
<keyword evidence="5" id="KW-1185">Reference proteome</keyword>
<dbReference type="SUPFAM" id="SSF141868">
    <property type="entry name" value="EAL domain-like"/>
    <property type="match status" value="1"/>
</dbReference>
<comment type="caution">
    <text evidence="4">The sequence shown here is derived from an EMBL/GenBank/DDBJ whole genome shotgun (WGS) entry which is preliminary data.</text>
</comment>
<evidence type="ECO:0000259" key="2">
    <source>
        <dbReference type="PROSITE" id="PS50883"/>
    </source>
</evidence>
<name>A0ABW4I4E4_9SPHN</name>
<dbReference type="PANTHER" id="PTHR44757">
    <property type="entry name" value="DIGUANYLATE CYCLASE DGCP"/>
    <property type="match status" value="1"/>
</dbReference>
<dbReference type="Proteomes" id="UP001597115">
    <property type="component" value="Unassembled WGS sequence"/>
</dbReference>
<dbReference type="InterPro" id="IPR035919">
    <property type="entry name" value="EAL_sf"/>
</dbReference>
<dbReference type="InterPro" id="IPR001633">
    <property type="entry name" value="EAL_dom"/>
</dbReference>
<dbReference type="PROSITE" id="PS50113">
    <property type="entry name" value="PAC"/>
    <property type="match status" value="1"/>
</dbReference>
<feature type="domain" description="GGDEF" evidence="3">
    <location>
        <begin position="310"/>
        <end position="443"/>
    </location>
</feature>
<evidence type="ECO:0000313" key="4">
    <source>
        <dbReference type="EMBL" id="MFD1612733.1"/>
    </source>
</evidence>
<dbReference type="Pfam" id="PF08448">
    <property type="entry name" value="PAS_4"/>
    <property type="match status" value="2"/>
</dbReference>
<reference evidence="5" key="1">
    <citation type="journal article" date="2019" name="Int. J. Syst. Evol. Microbiol.">
        <title>The Global Catalogue of Microorganisms (GCM) 10K type strain sequencing project: providing services to taxonomists for standard genome sequencing and annotation.</title>
        <authorList>
            <consortium name="The Broad Institute Genomics Platform"/>
            <consortium name="The Broad Institute Genome Sequencing Center for Infectious Disease"/>
            <person name="Wu L."/>
            <person name="Ma J."/>
        </authorList>
    </citation>
    <scope>NUCLEOTIDE SEQUENCE [LARGE SCALE GENOMIC DNA]</scope>
    <source>
        <strain evidence="5">CGMCC 1.16275</strain>
    </source>
</reference>
<proteinExistence type="predicted"/>
<sequence>MPERPHLTTAANPAPEPTPALADALRRQAELEQQCSLLSTVIDSVQDLIFAKGRDGCFILANRALQDACGIRIGSRTHDLFDDDLVHGYESADQTVIRTCAPVVVDETIPIRGERRQFQTVKVPWMSDGEVRGIIGVSRDLTERMGAEAALKRSECLHRSILEASADCITVMTTAGELQLINGPGARAMGIGSPEAAIGTSWSDLWPDANRAGAISALAKAGEGKVARFTARRSSDYDCRWWDVMVTPIIDDAGAVTSLLSIARDVSESKQTAEQLLWTSEHDTLTKLANRHAFQARLQAAALRTMRTKRPFGRLLLDLDRFKQINDTLGHAAGDELLCSFGDVLKQCVREADFVARLGGDEFAILLDGVKDEFNLERVGNMILERLKAPMRVAGREISAGASIGGALFPSQASSANELFNNADTALYALKASGRGGTRIFHGHLREQAQQIASQLNLARVALCASSVVPHYQAKVDLKTGRLAGYEALLRWMHPQRGLQPPATVQEAFKEYELASKIGDLMLRGVIADMREWLAQGIPFGRISINAAPAEFLRDDYAERLLRVLKANEIPTDLIEIEVTEHVFLERGSEFVARALKVLNNAGVRIALDDFGTGYSSLSHLRDFPVDVVKIDRSFIERMVVEAEISAIVSAVISLASDLQIEVVAEGLETEQQRNILMQKRCTYGQGYLYGRPVAASEVCASLKAA</sequence>
<dbReference type="Gene3D" id="3.30.70.270">
    <property type="match status" value="1"/>
</dbReference>
<dbReference type="SMART" id="SM00052">
    <property type="entry name" value="EAL"/>
    <property type="match status" value="1"/>
</dbReference>
<dbReference type="PROSITE" id="PS50883">
    <property type="entry name" value="EAL"/>
    <property type="match status" value="1"/>
</dbReference>
<dbReference type="SUPFAM" id="SSF55073">
    <property type="entry name" value="Nucleotide cyclase"/>
    <property type="match status" value="1"/>
</dbReference>
<dbReference type="CDD" id="cd01949">
    <property type="entry name" value="GGDEF"/>
    <property type="match status" value="1"/>
</dbReference>
<dbReference type="PROSITE" id="PS50887">
    <property type="entry name" value="GGDEF"/>
    <property type="match status" value="1"/>
</dbReference>
<evidence type="ECO:0000259" key="3">
    <source>
        <dbReference type="PROSITE" id="PS50887"/>
    </source>
</evidence>
<dbReference type="Pfam" id="PF00563">
    <property type="entry name" value="EAL"/>
    <property type="match status" value="1"/>
</dbReference>
<feature type="domain" description="EAL" evidence="2">
    <location>
        <begin position="452"/>
        <end position="706"/>
    </location>
</feature>
<evidence type="ECO:0000313" key="5">
    <source>
        <dbReference type="Proteomes" id="UP001597115"/>
    </source>
</evidence>
<dbReference type="Gene3D" id="3.30.450.20">
    <property type="entry name" value="PAS domain"/>
    <property type="match status" value="2"/>
</dbReference>
<dbReference type="InterPro" id="IPR000700">
    <property type="entry name" value="PAS-assoc_C"/>
</dbReference>
<dbReference type="InterPro" id="IPR013656">
    <property type="entry name" value="PAS_4"/>
</dbReference>
<dbReference type="InterPro" id="IPR000160">
    <property type="entry name" value="GGDEF_dom"/>
</dbReference>
<dbReference type="CDD" id="cd01948">
    <property type="entry name" value="EAL"/>
    <property type="match status" value="1"/>
</dbReference>
<dbReference type="Gene3D" id="3.20.20.450">
    <property type="entry name" value="EAL domain"/>
    <property type="match status" value="1"/>
</dbReference>
<dbReference type="InterPro" id="IPR029787">
    <property type="entry name" value="Nucleotide_cyclase"/>
</dbReference>
<feature type="domain" description="PAC" evidence="1">
    <location>
        <begin position="220"/>
        <end position="278"/>
    </location>
</feature>
<dbReference type="NCBIfam" id="TIGR00229">
    <property type="entry name" value="sensory_box"/>
    <property type="match status" value="2"/>
</dbReference>